<reference evidence="3 4" key="1">
    <citation type="submission" date="2012-09" db="EMBL/GenBank/DDBJ databases">
        <title>Genome Sequence of alkane-degrading Bacterium Alcanivorax sp. 521-1.</title>
        <authorList>
            <person name="Lai Q."/>
            <person name="Shao Z."/>
        </authorList>
    </citation>
    <scope>NUCLEOTIDE SEQUENCE [LARGE SCALE GENOMIC DNA]</scope>
    <source>
        <strain evidence="3 4">521-1</strain>
    </source>
</reference>
<proteinExistence type="predicted"/>
<evidence type="ECO:0000313" key="4">
    <source>
        <dbReference type="Proteomes" id="UP000662703"/>
    </source>
</evidence>
<organism evidence="3 4">
    <name type="scientific">Alloalcanivorax profundimaris</name>
    <dbReference type="NCBI Taxonomy" id="2735259"/>
    <lineage>
        <taxon>Bacteria</taxon>
        <taxon>Pseudomonadati</taxon>
        <taxon>Pseudomonadota</taxon>
        <taxon>Gammaproteobacteria</taxon>
        <taxon>Oceanospirillales</taxon>
        <taxon>Alcanivoracaceae</taxon>
        <taxon>Alloalcanivorax</taxon>
    </lineage>
</organism>
<dbReference type="InterPro" id="IPR004629">
    <property type="entry name" value="WecG_TagA_CpsF"/>
</dbReference>
<dbReference type="EMBL" id="ARXX01000016">
    <property type="protein sequence ID" value="MBF5056068.1"/>
    <property type="molecule type" value="Genomic_DNA"/>
</dbReference>
<name>A0ABS0APK4_9GAMM</name>
<dbReference type="PANTHER" id="PTHR34136:SF1">
    <property type="entry name" value="UDP-N-ACETYL-D-MANNOSAMINURONIC ACID TRANSFERASE"/>
    <property type="match status" value="1"/>
</dbReference>
<protein>
    <submittedName>
        <fullName evidence="3">WecB/TagA/CpsF family glycosyl transferase</fullName>
    </submittedName>
</protein>
<evidence type="ECO:0000313" key="3">
    <source>
        <dbReference type="EMBL" id="MBF5056068.1"/>
    </source>
</evidence>
<keyword evidence="4" id="KW-1185">Reference proteome</keyword>
<keyword evidence="1" id="KW-0328">Glycosyltransferase</keyword>
<dbReference type="RefSeq" id="WP_194864639.1">
    <property type="nucleotide sequence ID" value="NZ_ARXX01000016.1"/>
</dbReference>
<dbReference type="PANTHER" id="PTHR34136">
    <property type="match status" value="1"/>
</dbReference>
<keyword evidence="2 3" id="KW-0808">Transferase</keyword>
<sequence>MKEAILGYDVNTHGVEACCDDVFKALQQPGKRWLACFNPHSYAVSLGDQGFVSALKAADWLVADGVGVVLASRMLGGDIADRVTGSDVFFGLQRRMNAVGGMKVFFLGASEETLADIRGRMARDYPNIELAGTYSPPFKDAYTRAELDEMIAAVNAVKPDVLWVGMTAPKQEKWIHDNLLALDVKFAGAVGAVFDFYTGRVKRSHPLFQRMGLEWLPRLLQQPRRLWRRMFVSAPVFVFHVLRQRVRS</sequence>
<dbReference type="CDD" id="cd06533">
    <property type="entry name" value="Glyco_transf_WecG_TagA"/>
    <property type="match status" value="1"/>
</dbReference>
<gene>
    <name evidence="3" type="ORF">Y5W_01362</name>
</gene>
<comment type="caution">
    <text evidence="3">The sequence shown here is derived from an EMBL/GenBank/DDBJ whole genome shotgun (WGS) entry which is preliminary data.</text>
</comment>
<evidence type="ECO:0000256" key="2">
    <source>
        <dbReference type="ARBA" id="ARBA00022679"/>
    </source>
</evidence>
<dbReference type="Pfam" id="PF03808">
    <property type="entry name" value="Glyco_tran_WecG"/>
    <property type="match status" value="1"/>
</dbReference>
<accession>A0ABS0APK4</accession>
<dbReference type="Proteomes" id="UP000662703">
    <property type="component" value="Unassembled WGS sequence"/>
</dbReference>
<dbReference type="NCBIfam" id="TIGR00696">
    <property type="entry name" value="wecG_tagA_cpsF"/>
    <property type="match status" value="1"/>
</dbReference>
<evidence type="ECO:0000256" key="1">
    <source>
        <dbReference type="ARBA" id="ARBA00022676"/>
    </source>
</evidence>
<dbReference type="GO" id="GO:0016740">
    <property type="term" value="F:transferase activity"/>
    <property type="evidence" value="ECO:0007669"/>
    <property type="project" value="UniProtKB-KW"/>
</dbReference>